<comment type="caution">
    <text evidence="3">The sequence shown here is derived from an EMBL/GenBank/DDBJ whole genome shotgun (WGS) entry which is preliminary data.</text>
</comment>
<keyword evidence="2" id="KW-0812">Transmembrane</keyword>
<dbReference type="InterPro" id="IPR009030">
    <property type="entry name" value="Growth_fac_rcpt_cys_sf"/>
</dbReference>
<keyword evidence="4" id="KW-1185">Reference proteome</keyword>
<feature type="transmembrane region" description="Helical" evidence="2">
    <location>
        <begin position="1768"/>
        <end position="1793"/>
    </location>
</feature>
<dbReference type="Gene3D" id="2.160.20.10">
    <property type="entry name" value="Single-stranded right-handed beta-helix, Pectin lyase-like"/>
    <property type="match status" value="1"/>
</dbReference>
<feature type="transmembrane region" description="Helical" evidence="2">
    <location>
        <begin position="1566"/>
        <end position="1586"/>
    </location>
</feature>
<organism evidence="3 4">
    <name type="scientific">Euplotes crassus</name>
    <dbReference type="NCBI Taxonomy" id="5936"/>
    <lineage>
        <taxon>Eukaryota</taxon>
        <taxon>Sar</taxon>
        <taxon>Alveolata</taxon>
        <taxon>Ciliophora</taxon>
        <taxon>Intramacronucleata</taxon>
        <taxon>Spirotrichea</taxon>
        <taxon>Hypotrichia</taxon>
        <taxon>Euplotida</taxon>
        <taxon>Euplotidae</taxon>
        <taxon>Moneuplotes</taxon>
    </lineage>
</organism>
<keyword evidence="2" id="KW-1133">Transmembrane helix</keyword>
<reference evidence="3" key="1">
    <citation type="submission" date="2023-07" db="EMBL/GenBank/DDBJ databases">
        <authorList>
            <consortium name="AG Swart"/>
            <person name="Singh M."/>
            <person name="Singh A."/>
            <person name="Seah K."/>
            <person name="Emmerich C."/>
        </authorList>
    </citation>
    <scope>NUCLEOTIDE SEQUENCE</scope>
    <source>
        <strain evidence="3">DP1</strain>
    </source>
</reference>
<dbReference type="SMART" id="SM00261">
    <property type="entry name" value="FU"/>
    <property type="match status" value="2"/>
</dbReference>
<feature type="transmembrane region" description="Helical" evidence="2">
    <location>
        <begin position="1908"/>
        <end position="1926"/>
    </location>
</feature>
<dbReference type="CDD" id="cd00064">
    <property type="entry name" value="FU"/>
    <property type="match status" value="1"/>
</dbReference>
<feature type="region of interest" description="Disordered" evidence="1">
    <location>
        <begin position="2013"/>
        <end position="2042"/>
    </location>
</feature>
<feature type="transmembrane region" description="Helical" evidence="2">
    <location>
        <begin position="1716"/>
        <end position="1732"/>
    </location>
</feature>
<dbReference type="InterPro" id="IPR011050">
    <property type="entry name" value="Pectin_lyase_fold/virulence"/>
</dbReference>
<feature type="transmembrane region" description="Helical" evidence="2">
    <location>
        <begin position="1667"/>
        <end position="1696"/>
    </location>
</feature>
<accession>A0AAD1XDV1</accession>
<sequence>MVLGLVIYSTSLGICRDAKCLLKVVVLLAIISYYVCDCHCPLGNFEEHGHCFQCHASCSQCDSYDSCIKCSEGYTSKGGQLCEYQDCEHGKFFSPSLDTCIDCQDSCLTLCAYQDHCIQCPSDKILNLSDLACVNHCNSESQILIKNPQLRSMPVCRDFEYYINPNSQSPVELGTQQHPYKDIQSAFVEIMNFHSHSDRNVTVFVMEGSTVFASSPTYFVNMTHVQIESYSDRVQAPRLARMVGVIEKSKLIAPGFSTKFNILVSQTLLHDQMIFENSKLDSDDKTQLLIENAVFKPFHAGLLIKNFRVVTQYDDPGTAHAIFEPYRIDTRVVGMVNCDLRTQGTILKAITTVFNWHMENIVFETQHLYRLSLTRLRCGEDHTDMGTRVYFKNVTSINSGGKAPYLHNQQSLTRNYLANNAHFEDCHFDTYLGFDIGIIQFVFYVYPLNCQDQSHNTWNFTNFHLTTSRNEPGKHSKFSETNDIALCRLPNPQGNFNVHINNFTVINDSNNKFGHLIAWYAYNTTFYIDGARFYNSSGWMINFIASKNITLKNVHFENVRVDTPNLSFALAENKIVFDGVILKNVTDTKAYSNPLLQNVITGDSKVSFTNVVLANSTILDRRAVFYASASSQSTFLAENIHIENFELYGDTAFVGYGIFKQANFTNIHALRTYSRDGGENFLIKSDYSSEGLAPDNAQIFKDILVEQSTTQVVSVSKPDAYIDTTQSLLISNVTYRNSLITFSTDLIKIYKMATVGSYSIEMSSVTFTNLTFQLPSNLMHLQQQLKSQALIINLTIADVVNAGVTVQAYESNDFFNYTRIKFTNFRAINIDGGSRSLINIYRGADIEIIDSNFSFIGNYHQGAVLSAGKERAVAVLTNCTFFNNTSVEGAVFEAQAESNIVCRHCTFYNNFAIAGGVIKINGDGMFKLYNATIYNNVAMTGAVAELFSSQLLSVIDKSKIFENYGITKQQVEHEILMQNYIFDSFRSYLTNNSYLTLSDSAPGSFKIVLGKFAISNSELVYQTELIHGTGSSISISNSSIGDITLASHFAGISECDFSIINTSFDNIFCENGIHEVFHLVNTYLEVDSMNYTNSNCRLVNSGFSQLNLKNLHIKSVKLERVNLMTIFKSKASNANNDGKLVQTAILDSSFENITIIEAHLISVKKSEINQIKNTHFVNISSQILKVEDSRIYSIDKTSFKENLKCLYFIKSVIDLIHSSTFESCGEEEVVSGGAIRLVASNSTIFHSHFLSNKAKIGASISVECDFEKPCTNTFINLVIEHNVAAEMGGGIYYNLYRPNMKDIKNFNNSAQYGPNIASYAVRVAESKTHSYQIYVNDIPSGLKYENPLHFEIEDYDHQVMNLISSVNLKILSDNPRLSVKGTDFAVIKNGKATFDNLIFKGEAGLRNNTFKLKTISINKKKINKALGNLQGIYNNFIDISFRHCKPGEIETAQKQCDKCQFRSYTLGWNSTNCNPCMDYATCMGEAHIDVDSGYWRKTTNSSLIVECPNRYACEGGYNLENSEYPVKCREGYKGILCSQCAIVDGVKYQPLSEFQCSKCPNPALNVLRILIVATAAFCFLLLLIYINLRKKKESEISILLRILTNYIHLIAVSLSFNVKIPQNFTRMFSFFNRISSPNETFFSFDCFIEDYEIKLFAPSNSLFKMSLYIILPFALIGAIIALFCAIKLGHIILHYIKKECMNRNAERTNLFDFKRALIVSMICIIFLFHPAFTVKSLSIFLCTEIDQNDSRMTYHMEYKCYSWDHIKWIMIIALPLLVIWVIGLPIIALCILIKSRKHLESSKIHRYFLMLYQGFRKEVFYWEFVNLFRKFAILSVNSILNLFSPTYKIMVSVVLLNIFYYTQKHMSPYKLEENNKLDLLSITMGTVTLFSGIIFSRTTEAHSGFFNLTLLMIFILNSYFILRWIYQALLVLEWTNKKYLFLLRVIRFLLCTKEKKGYFDQKNLQEAKFCGQIQPRQKYRSGTRILLRPKSRFQKKKRKRNRRYKKKAICSSFRKQNRRERSQSDMTKQESIKKSKNVDNQRHKVLCQKAMSSILKNTNNTEIRMIPPSQTSFRVPNLLNIKDDPSYFYKDSEESG</sequence>
<evidence type="ECO:0000256" key="1">
    <source>
        <dbReference type="SAM" id="MobiDB-lite"/>
    </source>
</evidence>
<dbReference type="InterPro" id="IPR006212">
    <property type="entry name" value="Furin_repeat"/>
</dbReference>
<evidence type="ECO:0000313" key="3">
    <source>
        <dbReference type="EMBL" id="CAI2367407.1"/>
    </source>
</evidence>
<proteinExistence type="predicted"/>
<feature type="transmembrane region" description="Helical" evidence="2">
    <location>
        <begin position="1598"/>
        <end position="1618"/>
    </location>
</feature>
<protein>
    <submittedName>
        <fullName evidence="3">Uncharacterized protein</fullName>
    </submittedName>
</protein>
<evidence type="ECO:0000256" key="2">
    <source>
        <dbReference type="SAM" id="Phobius"/>
    </source>
</evidence>
<dbReference type="Gene3D" id="2.10.220.10">
    <property type="entry name" value="Hormone Receptor, Insulin-like Growth Factor Receptor 1, Chain A, domain 2"/>
    <property type="match status" value="1"/>
</dbReference>
<dbReference type="EMBL" id="CAMPGE010008511">
    <property type="protein sequence ID" value="CAI2367407.1"/>
    <property type="molecule type" value="Genomic_DNA"/>
</dbReference>
<evidence type="ECO:0000313" key="4">
    <source>
        <dbReference type="Proteomes" id="UP001295684"/>
    </source>
</evidence>
<dbReference type="InterPro" id="IPR012334">
    <property type="entry name" value="Pectin_lyas_fold"/>
</dbReference>
<dbReference type="SUPFAM" id="SSF51126">
    <property type="entry name" value="Pectin lyase-like"/>
    <property type="match status" value="2"/>
</dbReference>
<dbReference type="SUPFAM" id="SSF57184">
    <property type="entry name" value="Growth factor receptor domain"/>
    <property type="match status" value="1"/>
</dbReference>
<feature type="transmembrane region" description="Helical" evidence="2">
    <location>
        <begin position="1839"/>
        <end position="1859"/>
    </location>
</feature>
<dbReference type="PANTHER" id="PTHR11319:SF35">
    <property type="entry name" value="OUTER MEMBRANE PROTEIN PMPC-RELATED"/>
    <property type="match status" value="1"/>
</dbReference>
<dbReference type="Proteomes" id="UP001295684">
    <property type="component" value="Unassembled WGS sequence"/>
</dbReference>
<feature type="compositionally biased region" description="Basic and acidic residues" evidence="1">
    <location>
        <begin position="2019"/>
        <end position="2042"/>
    </location>
</feature>
<keyword evidence="2" id="KW-0472">Membrane</keyword>
<feature type="transmembrane region" description="Helical" evidence="2">
    <location>
        <begin position="1879"/>
        <end position="1896"/>
    </location>
</feature>
<name>A0AAD1XDV1_EUPCR</name>
<gene>
    <name evidence="3" type="ORF">ECRASSUSDP1_LOCUS8690</name>
</gene>
<dbReference type="PANTHER" id="PTHR11319">
    <property type="entry name" value="G PROTEIN-COUPLED RECEPTOR-RELATED"/>
    <property type="match status" value="1"/>
</dbReference>